<feature type="transmembrane region" description="Helical" evidence="8">
    <location>
        <begin position="12"/>
        <end position="36"/>
    </location>
</feature>
<keyword evidence="7 8" id="KW-0472">Membrane</keyword>
<dbReference type="GO" id="GO:0005886">
    <property type="term" value="C:plasma membrane"/>
    <property type="evidence" value="ECO:0007669"/>
    <property type="project" value="UniProtKB-SubCell"/>
</dbReference>
<evidence type="ECO:0000256" key="6">
    <source>
        <dbReference type="ARBA" id="ARBA00022989"/>
    </source>
</evidence>
<reference evidence="11" key="1">
    <citation type="submission" date="2017-02" db="EMBL/GenBank/DDBJ databases">
        <authorList>
            <person name="Varghese N."/>
            <person name="Submissions S."/>
        </authorList>
    </citation>
    <scope>NUCLEOTIDE SEQUENCE [LARGE SCALE GENOMIC DNA]</scope>
    <source>
        <strain evidence="11">ATCC 27094</strain>
    </source>
</reference>
<keyword evidence="2 8" id="KW-0813">Transport</keyword>
<keyword evidence="3" id="KW-1003">Cell membrane</keyword>
<evidence type="ECO:0000256" key="3">
    <source>
        <dbReference type="ARBA" id="ARBA00022475"/>
    </source>
</evidence>
<dbReference type="EMBL" id="FUWJ01000005">
    <property type="protein sequence ID" value="SKA16474.1"/>
    <property type="molecule type" value="Genomic_DNA"/>
</dbReference>
<dbReference type="AlphaFoldDB" id="A0A1T4RKF6"/>
<feature type="transmembrane region" description="Helical" evidence="8">
    <location>
        <begin position="423"/>
        <end position="444"/>
    </location>
</feature>
<keyword evidence="5 8" id="KW-0812">Transmembrane</keyword>
<dbReference type="Gene3D" id="1.10.3720.10">
    <property type="entry name" value="MetI-like"/>
    <property type="match status" value="2"/>
</dbReference>
<evidence type="ECO:0000313" key="11">
    <source>
        <dbReference type="Proteomes" id="UP000190092"/>
    </source>
</evidence>
<evidence type="ECO:0000256" key="1">
    <source>
        <dbReference type="ARBA" id="ARBA00004429"/>
    </source>
</evidence>
<keyword evidence="6 8" id="KW-1133">Transmembrane helix</keyword>
<evidence type="ECO:0000256" key="4">
    <source>
        <dbReference type="ARBA" id="ARBA00022519"/>
    </source>
</evidence>
<evidence type="ECO:0000256" key="7">
    <source>
        <dbReference type="ARBA" id="ARBA00023136"/>
    </source>
</evidence>
<dbReference type="OrthoDB" id="27542at2"/>
<feature type="domain" description="ABC transmembrane type-1" evidence="9">
    <location>
        <begin position="358"/>
        <end position="548"/>
    </location>
</feature>
<dbReference type="Proteomes" id="UP000190092">
    <property type="component" value="Unassembled WGS sequence"/>
</dbReference>
<feature type="transmembrane region" description="Helical" evidence="8">
    <location>
        <begin position="393"/>
        <end position="417"/>
    </location>
</feature>
<proteinExistence type="inferred from homology"/>
<feature type="transmembrane region" description="Helical" evidence="8">
    <location>
        <begin position="61"/>
        <end position="87"/>
    </location>
</feature>
<organism evidence="10 11">
    <name type="scientific">Enhydrobacter aerosaccus</name>
    <dbReference type="NCBI Taxonomy" id="225324"/>
    <lineage>
        <taxon>Bacteria</taxon>
        <taxon>Pseudomonadati</taxon>
        <taxon>Pseudomonadota</taxon>
        <taxon>Alphaproteobacteria</taxon>
        <taxon>Hyphomicrobiales</taxon>
        <taxon>Enhydrobacter</taxon>
    </lineage>
</organism>
<feature type="transmembrane region" description="Helical" evidence="8">
    <location>
        <begin position="253"/>
        <end position="276"/>
    </location>
</feature>
<dbReference type="RefSeq" id="WP_085935563.1">
    <property type="nucleotide sequence ID" value="NZ_FUWJ01000005.1"/>
</dbReference>
<dbReference type="PROSITE" id="PS50928">
    <property type="entry name" value="ABC_TM1"/>
    <property type="match status" value="2"/>
</dbReference>
<dbReference type="InterPro" id="IPR000515">
    <property type="entry name" value="MetI-like"/>
</dbReference>
<dbReference type="PANTHER" id="PTHR43357">
    <property type="entry name" value="INNER MEMBRANE ABC TRANSPORTER PERMEASE PROTEIN YDCV"/>
    <property type="match status" value="1"/>
</dbReference>
<protein>
    <submittedName>
        <fullName evidence="10">Iron(III) transport system permease protein</fullName>
    </submittedName>
</protein>
<feature type="transmembrane region" description="Helical" evidence="8">
    <location>
        <begin position="205"/>
        <end position="233"/>
    </location>
</feature>
<evidence type="ECO:0000256" key="2">
    <source>
        <dbReference type="ARBA" id="ARBA00022448"/>
    </source>
</evidence>
<accession>A0A1T4RKF6</accession>
<feature type="transmembrane region" description="Helical" evidence="8">
    <location>
        <begin position="362"/>
        <end position="384"/>
    </location>
</feature>
<feature type="transmembrane region" description="Helical" evidence="8">
    <location>
        <begin position="527"/>
        <end position="549"/>
    </location>
</feature>
<dbReference type="Pfam" id="PF00528">
    <property type="entry name" value="BPD_transp_1"/>
    <property type="match status" value="2"/>
</dbReference>
<feature type="transmembrane region" description="Helical" evidence="8">
    <location>
        <begin position="99"/>
        <end position="119"/>
    </location>
</feature>
<gene>
    <name evidence="10" type="ORF">SAMN02745126_03883</name>
</gene>
<evidence type="ECO:0000256" key="8">
    <source>
        <dbReference type="RuleBase" id="RU363032"/>
    </source>
</evidence>
<comment type="subcellular location">
    <subcellularLocation>
        <location evidence="1">Cell inner membrane</location>
        <topology evidence="1">Multi-pass membrane protein</topology>
    </subcellularLocation>
    <subcellularLocation>
        <location evidence="8">Cell membrane</location>
        <topology evidence="8">Multi-pass membrane protein</topology>
    </subcellularLocation>
</comment>
<feature type="transmembrane region" description="Helical" evidence="8">
    <location>
        <begin position="297"/>
        <end position="319"/>
    </location>
</feature>
<dbReference type="GO" id="GO:0055085">
    <property type="term" value="P:transmembrane transport"/>
    <property type="evidence" value="ECO:0007669"/>
    <property type="project" value="InterPro"/>
</dbReference>
<dbReference type="InterPro" id="IPR035906">
    <property type="entry name" value="MetI-like_sf"/>
</dbReference>
<feature type="domain" description="ABC transmembrane type-1" evidence="9">
    <location>
        <begin position="61"/>
        <end position="271"/>
    </location>
</feature>
<keyword evidence="11" id="KW-1185">Reference proteome</keyword>
<evidence type="ECO:0000313" key="10">
    <source>
        <dbReference type="EMBL" id="SKA16474.1"/>
    </source>
</evidence>
<comment type="similarity">
    <text evidence="8">Belongs to the binding-protein-dependent transport system permease family.</text>
</comment>
<dbReference type="PANTHER" id="PTHR43357:SF4">
    <property type="entry name" value="INNER MEMBRANE ABC TRANSPORTER PERMEASE PROTEIN YDCV"/>
    <property type="match status" value="1"/>
</dbReference>
<dbReference type="CDD" id="cd06261">
    <property type="entry name" value="TM_PBP2"/>
    <property type="match status" value="2"/>
</dbReference>
<sequence length="566" mass="60718">MKVRRVDLSLPIFIGIVVVLVVIIALPMGWLGVFAFSDKAGNATLANFVTLFSDPSFADPLVTTLIIAVSVSLICAAVAAPLAWLVARTDMPLARMVRTLIMASLVTPPFVGAVAWEMLAAPNSGLLNQFWRLVTGASSDEALLDIYTLEGLIFVIACYTFPYVFILLANALERMPGELEDASSMLGAGAWATARRITVPLALPTLLAGTLVAFLQALNLFGSPAILAIPAGFHTLTTKIWSLFEFPPKPELAAAAALPLLLLTVALLRTQALVLGRRGYAIVGGKYGPPRLIRLGAWRWAATAFAMLILSLPLFLPYLSLLNTAFSRVSSQIVGLDNFTLRNIRFTFWELSSTLPALRHTFFLAVSAATLGGLLALVIAYVVARRLIRGHRILAFLATAPLAIPGIVLGVGLFLAYTRPPLTLYGTLWILLIAFVTIELPAAYQQFSSAFHAVHPELEEAARMLGASRLRTLGDIVGPLLRSAAIATWCFIFVGVIRELSAAIILFTSETKVLSVLIFDLKESGDVGAIAVLSLTMVLITTVVIVAANRLVGRPAIGRLPTRIAG</sequence>
<dbReference type="STRING" id="225324.SAMN02745126_03883"/>
<evidence type="ECO:0000256" key="5">
    <source>
        <dbReference type="ARBA" id="ARBA00022692"/>
    </source>
</evidence>
<feature type="transmembrane region" description="Helical" evidence="8">
    <location>
        <begin position="152"/>
        <end position="172"/>
    </location>
</feature>
<name>A0A1T4RKF6_9HYPH</name>
<evidence type="ECO:0000259" key="9">
    <source>
        <dbReference type="PROSITE" id="PS50928"/>
    </source>
</evidence>
<dbReference type="SUPFAM" id="SSF161098">
    <property type="entry name" value="MetI-like"/>
    <property type="match status" value="2"/>
</dbReference>
<keyword evidence="4" id="KW-0997">Cell inner membrane</keyword>
<feature type="transmembrane region" description="Helical" evidence="8">
    <location>
        <begin position="486"/>
        <end position="507"/>
    </location>
</feature>